<proteinExistence type="predicted"/>
<name>A0A6B2JE44_FRATU</name>
<accession>A0A6B2JE44</accession>
<keyword evidence="1" id="KW-0472">Membrane</keyword>
<protein>
    <submittedName>
        <fullName evidence="2">Uncharacterized protein</fullName>
    </submittedName>
</protein>
<keyword evidence="1" id="KW-0812">Transmembrane</keyword>
<dbReference type="AlphaFoldDB" id="A0A6B2JE44"/>
<gene>
    <name evidence="2" type="ORF">FWJ04_01180</name>
</gene>
<evidence type="ECO:0000256" key="1">
    <source>
        <dbReference type="SAM" id="Phobius"/>
    </source>
</evidence>
<reference evidence="2" key="1">
    <citation type="submission" date="2019-08" db="EMBL/GenBank/DDBJ databases">
        <authorList>
            <person name="Busch A."/>
        </authorList>
    </citation>
    <scope>NUCLEOTIDE SEQUENCE</scope>
    <source>
        <strain evidence="2">17T1429</strain>
    </source>
</reference>
<reference evidence="2" key="2">
    <citation type="submission" date="2020-02" db="EMBL/GenBank/DDBJ databases">
        <title>Using affinity propagation clustering for identifying bacterial clades and subclades with whole-genome sequences of Francisella tularensis.</title>
        <authorList>
            <person name="Homeier-Bachmann T."/>
            <person name="Abdel-Glil M.Y."/>
            <person name="Hackbart A."/>
            <person name="Hotzel H."/>
            <person name="Tomaso H."/>
        </authorList>
    </citation>
    <scope>NUCLEOTIDE SEQUENCE</scope>
    <source>
        <strain evidence="2">17T1429</strain>
    </source>
</reference>
<organism evidence="2">
    <name type="scientific">Francisella tularensis subsp. holarctica</name>
    <dbReference type="NCBI Taxonomy" id="119857"/>
    <lineage>
        <taxon>Bacteria</taxon>
        <taxon>Pseudomonadati</taxon>
        <taxon>Pseudomonadota</taxon>
        <taxon>Gammaproteobacteria</taxon>
        <taxon>Thiotrichales</taxon>
        <taxon>Francisellaceae</taxon>
        <taxon>Francisella</taxon>
    </lineage>
</organism>
<keyword evidence="1" id="KW-1133">Transmembrane helix</keyword>
<evidence type="ECO:0000313" key="2">
    <source>
        <dbReference type="EMBL" id="NDR88355.1"/>
    </source>
</evidence>
<feature type="transmembrane region" description="Helical" evidence="1">
    <location>
        <begin position="15"/>
        <end position="36"/>
    </location>
</feature>
<sequence length="62" mass="7176">MKKLVTDLRNLPNKLIYSIIIVLFSVFIVIYAYFILSWSIGMNTELATYGLGNSEYLYPLHT</sequence>
<comment type="caution">
    <text evidence="2">The sequence shown here is derived from an EMBL/GenBank/DDBJ whole genome shotgun (WGS) entry which is preliminary data.</text>
</comment>
<dbReference type="EMBL" id="JAAGKH010000005">
    <property type="protein sequence ID" value="NDR88355.1"/>
    <property type="molecule type" value="Genomic_DNA"/>
</dbReference>